<dbReference type="PANTHER" id="PTHR37475">
    <property type="entry name" value="ZYGOTE-SPECIFIC CLASS V COPY B GENE PROTEIN"/>
    <property type="match status" value="1"/>
</dbReference>
<dbReference type="PANTHER" id="PTHR37475:SF1">
    <property type="entry name" value="ZYGOTE-SPECIFIC PROTEIN"/>
    <property type="match status" value="1"/>
</dbReference>
<evidence type="ECO:0000313" key="3">
    <source>
        <dbReference type="EMBL" id="KAI9552355.1"/>
    </source>
</evidence>
<reference evidence="3 4" key="1">
    <citation type="submission" date="2022-05" db="EMBL/GenBank/DDBJ databases">
        <title>A multi-omics perspective on studying reproductive biology in Daphnia sinensis.</title>
        <authorList>
            <person name="Jia J."/>
        </authorList>
    </citation>
    <scope>NUCLEOTIDE SEQUENCE [LARGE SCALE GENOMIC DNA]</scope>
    <source>
        <strain evidence="3 4">WSL</strain>
    </source>
</reference>
<evidence type="ECO:0008006" key="5">
    <source>
        <dbReference type="Google" id="ProtNLM"/>
    </source>
</evidence>
<keyword evidence="1" id="KW-0472">Membrane</keyword>
<keyword evidence="4" id="KW-1185">Reference proteome</keyword>
<evidence type="ECO:0000256" key="1">
    <source>
        <dbReference type="SAM" id="Phobius"/>
    </source>
</evidence>
<proteinExistence type="predicted"/>
<dbReference type="EMBL" id="WJBH02000010">
    <property type="protein sequence ID" value="KAI9552355.1"/>
    <property type="molecule type" value="Genomic_DNA"/>
</dbReference>
<feature type="chain" id="PRO_5042240054" description="Transmembrane protein" evidence="2">
    <location>
        <begin position="22"/>
        <end position="196"/>
    </location>
</feature>
<sequence length="196" mass="20250">MRHTCLFVFGLLITFPLLAESGLISYGLCQSGCNAVAVACYAAAGFTFGASTFGAGIPAAIVACNTALGTCMAVCAALFKPIDMKICILLAIAACATAFVLPSSDDLQSLIIDAQKAIQESDLPEGMKQELSNLLNDPAFVEELVANNVESFAASVRTATAEPAERCLFIIALLIAQLVQSMTTTVATTVATTIAG</sequence>
<organism evidence="3 4">
    <name type="scientific">Daphnia sinensis</name>
    <dbReference type="NCBI Taxonomy" id="1820382"/>
    <lineage>
        <taxon>Eukaryota</taxon>
        <taxon>Metazoa</taxon>
        <taxon>Ecdysozoa</taxon>
        <taxon>Arthropoda</taxon>
        <taxon>Crustacea</taxon>
        <taxon>Branchiopoda</taxon>
        <taxon>Diplostraca</taxon>
        <taxon>Cladocera</taxon>
        <taxon>Anomopoda</taxon>
        <taxon>Daphniidae</taxon>
        <taxon>Daphnia</taxon>
        <taxon>Daphnia similis group</taxon>
    </lineage>
</organism>
<keyword evidence="2" id="KW-0732">Signal</keyword>
<gene>
    <name evidence="3" type="ORF">GHT06_022720</name>
</gene>
<dbReference type="AlphaFoldDB" id="A0AAD5KXM4"/>
<protein>
    <recommendedName>
        <fullName evidence="5">Transmembrane protein</fullName>
    </recommendedName>
</protein>
<dbReference type="Proteomes" id="UP000820818">
    <property type="component" value="Linkage Group LG10"/>
</dbReference>
<keyword evidence="1" id="KW-0812">Transmembrane</keyword>
<evidence type="ECO:0000313" key="4">
    <source>
        <dbReference type="Proteomes" id="UP000820818"/>
    </source>
</evidence>
<keyword evidence="1" id="KW-1133">Transmembrane helix</keyword>
<feature type="transmembrane region" description="Helical" evidence="1">
    <location>
        <begin position="86"/>
        <end position="104"/>
    </location>
</feature>
<name>A0AAD5KXM4_9CRUS</name>
<accession>A0AAD5KXM4</accession>
<feature type="transmembrane region" description="Helical" evidence="1">
    <location>
        <begin position="55"/>
        <end position="79"/>
    </location>
</feature>
<evidence type="ECO:0000256" key="2">
    <source>
        <dbReference type="SAM" id="SignalP"/>
    </source>
</evidence>
<comment type="caution">
    <text evidence="3">The sequence shown here is derived from an EMBL/GenBank/DDBJ whole genome shotgun (WGS) entry which is preliminary data.</text>
</comment>
<feature type="signal peptide" evidence="2">
    <location>
        <begin position="1"/>
        <end position="21"/>
    </location>
</feature>